<feature type="transmembrane region" description="Helical" evidence="7">
    <location>
        <begin position="34"/>
        <end position="54"/>
    </location>
</feature>
<dbReference type="RefSeq" id="WP_081865482.1">
    <property type="nucleotide sequence ID" value="NZ_ASRX01000062.1"/>
</dbReference>
<comment type="caution">
    <text evidence="8">The sequence shown here is derived from an EMBL/GenBank/DDBJ whole genome shotgun (WGS) entry which is preliminary data.</text>
</comment>
<gene>
    <name evidence="8" type="ORF">CAP_7244</name>
</gene>
<evidence type="ECO:0000256" key="5">
    <source>
        <dbReference type="ARBA" id="ARBA00023136"/>
    </source>
</evidence>
<dbReference type="PANTHER" id="PTHR30482:SF10">
    <property type="entry name" value="HIGH-AFFINITY BRANCHED-CHAIN AMINO ACID TRANSPORT PROTEIN BRAE"/>
    <property type="match status" value="1"/>
</dbReference>
<evidence type="ECO:0000256" key="2">
    <source>
        <dbReference type="ARBA" id="ARBA00022475"/>
    </source>
</evidence>
<dbReference type="EMBL" id="ASRX01000062">
    <property type="protein sequence ID" value="EYF02315.1"/>
    <property type="molecule type" value="Genomic_DNA"/>
</dbReference>
<reference evidence="8 9" key="1">
    <citation type="submission" date="2013-05" db="EMBL/GenBank/DDBJ databases">
        <title>Genome assembly of Chondromyces apiculatus DSM 436.</title>
        <authorList>
            <person name="Sharma G."/>
            <person name="Khatri I."/>
            <person name="Kaur C."/>
            <person name="Mayilraj S."/>
            <person name="Subramanian S."/>
        </authorList>
    </citation>
    <scope>NUCLEOTIDE SEQUENCE [LARGE SCALE GENOMIC DNA]</scope>
    <source>
        <strain evidence="8 9">DSM 436</strain>
    </source>
</reference>
<evidence type="ECO:0000313" key="8">
    <source>
        <dbReference type="EMBL" id="EYF02315.1"/>
    </source>
</evidence>
<evidence type="ECO:0000256" key="6">
    <source>
        <dbReference type="SAM" id="MobiDB-lite"/>
    </source>
</evidence>
<feature type="transmembrane region" description="Helical" evidence="7">
    <location>
        <begin position="274"/>
        <end position="300"/>
    </location>
</feature>
<protein>
    <submittedName>
        <fullName evidence="8">Branched-chain amino acid transport system permease protein LivM</fullName>
    </submittedName>
</protein>
<organism evidence="8 9">
    <name type="scientific">Chondromyces apiculatus DSM 436</name>
    <dbReference type="NCBI Taxonomy" id="1192034"/>
    <lineage>
        <taxon>Bacteria</taxon>
        <taxon>Pseudomonadati</taxon>
        <taxon>Myxococcota</taxon>
        <taxon>Polyangia</taxon>
        <taxon>Polyangiales</taxon>
        <taxon>Polyangiaceae</taxon>
        <taxon>Chondromyces</taxon>
    </lineage>
</organism>
<sequence length="431" mass="44308">MPSAVQRVLTALLLVAAVVGLEFSFEHIIPDAAWRQLALLAMVNVIAALSLNIINGMAGQFSIGHAGFLGIGAYTGAIVAGNLHQMLGGGDTPFERSFIVMPVVILSAGLVAAVFGFVVGLPSLRLRGDYLAIVTLGFAEIFRLVIGTADTGGGTEGAINQALASLGGQQGYAGPDGTGVPQYAGPFWIFGAVTVATLVAWRLKFSGWGRTLRALREDEIASAAVGVDPTRYKVTSFVLSAAGAGIAGGLMASLRDGNPTVQPEQFSFATSFDAITMVILGGSGSVSGAVLGGVLVTFTVKMIEQLQGLDSVQALKAVYPSLDLNALRMVIYASILVGLMILRPEGLLGEREIFRRKSRVKVTGAGPAQPVPARTEAEVKAERSEEGQAGGAEAGGAGAEGAGAEGAMAKGALPEGTAIEREEQPLGKDRS</sequence>
<keyword evidence="2" id="KW-1003">Cell membrane</keyword>
<dbReference type="Proteomes" id="UP000019678">
    <property type="component" value="Unassembled WGS sequence"/>
</dbReference>
<dbReference type="CDD" id="cd06581">
    <property type="entry name" value="TM_PBP1_LivM_like"/>
    <property type="match status" value="1"/>
</dbReference>
<feature type="transmembrane region" description="Helical" evidence="7">
    <location>
        <begin position="128"/>
        <end position="146"/>
    </location>
</feature>
<evidence type="ECO:0000313" key="9">
    <source>
        <dbReference type="Proteomes" id="UP000019678"/>
    </source>
</evidence>
<feature type="compositionally biased region" description="Gly residues" evidence="6">
    <location>
        <begin position="388"/>
        <end position="404"/>
    </location>
</feature>
<feature type="transmembrane region" description="Helical" evidence="7">
    <location>
        <begin position="183"/>
        <end position="203"/>
    </location>
</feature>
<dbReference type="PANTHER" id="PTHR30482">
    <property type="entry name" value="HIGH-AFFINITY BRANCHED-CHAIN AMINO ACID TRANSPORT SYSTEM PERMEASE"/>
    <property type="match status" value="1"/>
</dbReference>
<keyword evidence="9" id="KW-1185">Reference proteome</keyword>
<dbReference type="eggNOG" id="COG4177">
    <property type="taxonomic scope" value="Bacteria"/>
</dbReference>
<feature type="transmembrane region" description="Helical" evidence="7">
    <location>
        <begin position="66"/>
        <end position="87"/>
    </location>
</feature>
<dbReference type="InterPro" id="IPR043428">
    <property type="entry name" value="LivM-like"/>
</dbReference>
<dbReference type="Pfam" id="PF02653">
    <property type="entry name" value="BPD_transp_2"/>
    <property type="match status" value="1"/>
</dbReference>
<feature type="region of interest" description="Disordered" evidence="6">
    <location>
        <begin position="364"/>
        <end position="431"/>
    </location>
</feature>
<keyword evidence="4 7" id="KW-1133">Transmembrane helix</keyword>
<feature type="transmembrane region" description="Helical" evidence="7">
    <location>
        <begin position="99"/>
        <end position="121"/>
    </location>
</feature>
<dbReference type="InterPro" id="IPR001851">
    <property type="entry name" value="ABC_transp_permease"/>
</dbReference>
<dbReference type="GO" id="GO:0005886">
    <property type="term" value="C:plasma membrane"/>
    <property type="evidence" value="ECO:0007669"/>
    <property type="project" value="UniProtKB-SubCell"/>
</dbReference>
<comment type="subcellular location">
    <subcellularLocation>
        <location evidence="1">Cell membrane</location>
        <topology evidence="1">Multi-pass membrane protein</topology>
    </subcellularLocation>
</comment>
<evidence type="ECO:0000256" key="7">
    <source>
        <dbReference type="SAM" id="Phobius"/>
    </source>
</evidence>
<proteinExistence type="predicted"/>
<evidence type="ECO:0000256" key="4">
    <source>
        <dbReference type="ARBA" id="ARBA00022989"/>
    </source>
</evidence>
<name>A0A017T0C9_9BACT</name>
<feature type="compositionally biased region" description="Basic and acidic residues" evidence="6">
    <location>
        <begin position="418"/>
        <end position="431"/>
    </location>
</feature>
<evidence type="ECO:0000256" key="1">
    <source>
        <dbReference type="ARBA" id="ARBA00004651"/>
    </source>
</evidence>
<keyword evidence="5 7" id="KW-0472">Membrane</keyword>
<evidence type="ECO:0000256" key="3">
    <source>
        <dbReference type="ARBA" id="ARBA00022692"/>
    </source>
</evidence>
<accession>A0A017T0C9</accession>
<dbReference type="STRING" id="1192034.CAP_7244"/>
<feature type="transmembrane region" description="Helical" evidence="7">
    <location>
        <begin position="234"/>
        <end position="254"/>
    </location>
</feature>
<keyword evidence="3 7" id="KW-0812">Transmembrane</keyword>
<dbReference type="OrthoDB" id="9780757at2"/>
<dbReference type="GO" id="GO:0015658">
    <property type="term" value="F:branched-chain amino acid transmembrane transporter activity"/>
    <property type="evidence" value="ECO:0007669"/>
    <property type="project" value="InterPro"/>
</dbReference>
<feature type="compositionally biased region" description="Basic and acidic residues" evidence="6">
    <location>
        <begin position="375"/>
        <end position="386"/>
    </location>
</feature>
<dbReference type="AlphaFoldDB" id="A0A017T0C9"/>